<sequence length="693" mass="76899">MPRSLDSARESWRAAALHEYSTLGQLKDAVRLDGHASVATRGLRSCVWKVFLLFDTLDRDEWQRTLASSRSAYNSLHAHFVLPAAHPGAAAAAAAAAVAVALDPLSQETENPSAYDADLRAEILQDVERCMLDFTREPETQRMLVDVLFTFCKLNPDISYRQGMHEIAAHLLWVVLDDAVVVDNSSRALGEDGIVKAMFDVDYVEHDTFVIFAQVMQNAKTFYLSEGSASIAARSRHIFEELLPQVDGALMTHLRSLDIVPQVFLIRWVRLLFVREFAFDDVLCLWDVLFAEDPSLELVDYICLTLLLRIRWHLLDADYNAALGLLLKYPELDEDLPAQVLALDALYLKSHLNSEGGSYCVLKYTGRPLPESNRPATPPALQRNITTFSGINAARRTAQPRLEGLLQTTAKNIYAQGGKLGLGKAVRSAVDEVHKKAQEIRTAQTPTPPPRRQSRFKELEMRNKQLSDLLAAAVDELWEYQKSVSESDDQVKHMDNVEKLSATIAKVQLIQVYLAQPSLQLAEPSFHDFKRERSASPQNPGGKHNASESKHLSGRSALLRKHENDDHVTNSTVLADPSSFEDVVDVSNLSGTALSTSKGTDTQVVDKVEAKDPASSRSHQLRPSLEQSSFSFMLGQVDAADGLRASPSANNRTSSSLFGDQASVPRKAKTEESRGDDEEFDILSLKRAKGDRK</sequence>
<dbReference type="PROSITE" id="PS50086">
    <property type="entry name" value="TBC_RABGAP"/>
    <property type="match status" value="1"/>
</dbReference>
<name>A0A6A6F492_9PEZI</name>
<feature type="region of interest" description="Disordered" evidence="2">
    <location>
        <begin position="529"/>
        <end position="553"/>
    </location>
</feature>
<dbReference type="Proteomes" id="UP000799539">
    <property type="component" value="Unassembled WGS sequence"/>
</dbReference>
<dbReference type="Gene3D" id="1.10.8.270">
    <property type="entry name" value="putative rabgap domain of human tbc1 domain family member 14 like domains"/>
    <property type="match status" value="1"/>
</dbReference>
<dbReference type="Gene3D" id="1.10.472.80">
    <property type="entry name" value="Ypt/Rab-GAP domain of gyp1p, domain 3"/>
    <property type="match status" value="1"/>
</dbReference>
<dbReference type="GO" id="GO:0005096">
    <property type="term" value="F:GTPase activator activity"/>
    <property type="evidence" value="ECO:0007669"/>
    <property type="project" value="UniProtKB-KW"/>
</dbReference>
<dbReference type="FunFam" id="1.10.472.80:FF:000038">
    <property type="entry name" value="TBC1 domain family member 5"/>
    <property type="match status" value="1"/>
</dbReference>
<evidence type="ECO:0000256" key="1">
    <source>
        <dbReference type="ARBA" id="ARBA00022468"/>
    </source>
</evidence>
<protein>
    <recommendedName>
        <fullName evidence="3">Rab-GAP TBC domain-containing protein</fullName>
    </recommendedName>
</protein>
<proteinExistence type="predicted"/>
<keyword evidence="5" id="KW-1185">Reference proteome</keyword>
<dbReference type="OrthoDB" id="27140at2759"/>
<evidence type="ECO:0000313" key="5">
    <source>
        <dbReference type="Proteomes" id="UP000799539"/>
    </source>
</evidence>
<feature type="compositionally biased region" description="Polar residues" evidence="2">
    <location>
        <begin position="647"/>
        <end position="658"/>
    </location>
</feature>
<dbReference type="Pfam" id="PF00566">
    <property type="entry name" value="RabGAP-TBC"/>
    <property type="match status" value="1"/>
</dbReference>
<dbReference type="PANTHER" id="PTHR22957">
    <property type="entry name" value="TBC1 DOMAIN FAMILY MEMBER GTPASE-ACTIVATING PROTEIN"/>
    <property type="match status" value="1"/>
</dbReference>
<dbReference type="SMART" id="SM00164">
    <property type="entry name" value="TBC"/>
    <property type="match status" value="1"/>
</dbReference>
<keyword evidence="1" id="KW-0343">GTPase activation</keyword>
<dbReference type="AlphaFoldDB" id="A0A6A6F492"/>
<dbReference type="EMBL" id="ML992687">
    <property type="protein sequence ID" value="KAF2209268.1"/>
    <property type="molecule type" value="Genomic_DNA"/>
</dbReference>
<organism evidence="4 5">
    <name type="scientific">Cercospora zeae-maydis SCOH1-5</name>
    <dbReference type="NCBI Taxonomy" id="717836"/>
    <lineage>
        <taxon>Eukaryota</taxon>
        <taxon>Fungi</taxon>
        <taxon>Dikarya</taxon>
        <taxon>Ascomycota</taxon>
        <taxon>Pezizomycotina</taxon>
        <taxon>Dothideomycetes</taxon>
        <taxon>Dothideomycetidae</taxon>
        <taxon>Mycosphaerellales</taxon>
        <taxon>Mycosphaerellaceae</taxon>
        <taxon>Cercospora</taxon>
    </lineage>
</organism>
<dbReference type="SUPFAM" id="SSF47923">
    <property type="entry name" value="Ypt/Rab-GAP domain of gyp1p"/>
    <property type="match status" value="2"/>
</dbReference>
<evidence type="ECO:0000259" key="3">
    <source>
        <dbReference type="PROSITE" id="PS50086"/>
    </source>
</evidence>
<dbReference type="InterPro" id="IPR000195">
    <property type="entry name" value="Rab-GAP-TBC_dom"/>
</dbReference>
<feature type="region of interest" description="Disordered" evidence="2">
    <location>
        <begin position="643"/>
        <end position="693"/>
    </location>
</feature>
<gene>
    <name evidence="4" type="ORF">CERZMDRAFT_70162</name>
</gene>
<feature type="domain" description="Rab-GAP TBC" evidence="3">
    <location>
        <begin position="38"/>
        <end position="293"/>
    </location>
</feature>
<reference evidence="4" key="1">
    <citation type="journal article" date="2020" name="Stud. Mycol.">
        <title>101 Dothideomycetes genomes: a test case for predicting lifestyles and emergence of pathogens.</title>
        <authorList>
            <person name="Haridas S."/>
            <person name="Albert R."/>
            <person name="Binder M."/>
            <person name="Bloem J."/>
            <person name="Labutti K."/>
            <person name="Salamov A."/>
            <person name="Andreopoulos B."/>
            <person name="Baker S."/>
            <person name="Barry K."/>
            <person name="Bills G."/>
            <person name="Bluhm B."/>
            <person name="Cannon C."/>
            <person name="Castanera R."/>
            <person name="Culley D."/>
            <person name="Daum C."/>
            <person name="Ezra D."/>
            <person name="Gonzalez J."/>
            <person name="Henrissat B."/>
            <person name="Kuo A."/>
            <person name="Liang C."/>
            <person name="Lipzen A."/>
            <person name="Lutzoni F."/>
            <person name="Magnuson J."/>
            <person name="Mondo S."/>
            <person name="Nolan M."/>
            <person name="Ohm R."/>
            <person name="Pangilinan J."/>
            <person name="Park H.-J."/>
            <person name="Ramirez L."/>
            <person name="Alfaro M."/>
            <person name="Sun H."/>
            <person name="Tritt A."/>
            <person name="Yoshinaga Y."/>
            <person name="Zwiers L.-H."/>
            <person name="Turgeon B."/>
            <person name="Goodwin S."/>
            <person name="Spatafora J."/>
            <person name="Crous P."/>
            <person name="Grigoriev I."/>
        </authorList>
    </citation>
    <scope>NUCLEOTIDE SEQUENCE</scope>
    <source>
        <strain evidence="4">SCOH1-5</strain>
    </source>
</reference>
<accession>A0A6A6F492</accession>
<dbReference type="PANTHER" id="PTHR22957:SF337">
    <property type="entry name" value="TBC1 DOMAIN FAMILY MEMBER 5"/>
    <property type="match status" value="1"/>
</dbReference>
<evidence type="ECO:0000256" key="2">
    <source>
        <dbReference type="SAM" id="MobiDB-lite"/>
    </source>
</evidence>
<evidence type="ECO:0000313" key="4">
    <source>
        <dbReference type="EMBL" id="KAF2209268.1"/>
    </source>
</evidence>
<dbReference type="InterPro" id="IPR035969">
    <property type="entry name" value="Rab-GAP_TBC_sf"/>
</dbReference>
<dbReference type="FunFam" id="1.10.8.270:FF:000031">
    <property type="entry name" value="TBC1 domain family member 5"/>
    <property type="match status" value="1"/>
</dbReference>